<dbReference type="Gene3D" id="3.40.50.720">
    <property type="entry name" value="NAD(P)-binding Rossmann-like Domain"/>
    <property type="match status" value="1"/>
</dbReference>
<name>A0A448YLD9_BRENA</name>
<dbReference type="InterPro" id="IPR020904">
    <property type="entry name" value="Sc_DH/Rdtase_CS"/>
</dbReference>
<dbReference type="STRING" id="13370.A0A448YLD9"/>
<comment type="similarity">
    <text evidence="1">Belongs to the short-chain dehydrogenases/reductases (SDR) family.</text>
</comment>
<protein>
    <submittedName>
        <fullName evidence="4">DEKNAAC102758</fullName>
    </submittedName>
</protein>
<proteinExistence type="inferred from homology"/>
<reference evidence="4 5" key="1">
    <citation type="submission" date="2018-12" db="EMBL/GenBank/DDBJ databases">
        <authorList>
            <person name="Tiukova I."/>
            <person name="Dainat J."/>
        </authorList>
    </citation>
    <scope>NUCLEOTIDE SEQUENCE [LARGE SCALE GENOMIC DNA]</scope>
</reference>
<dbReference type="Proteomes" id="UP000290900">
    <property type="component" value="Unassembled WGS sequence"/>
</dbReference>
<dbReference type="InterPro" id="IPR002347">
    <property type="entry name" value="SDR_fam"/>
</dbReference>
<dbReference type="OrthoDB" id="5325318at2759"/>
<keyword evidence="3" id="KW-0560">Oxidoreductase</keyword>
<gene>
    <name evidence="4" type="ORF">BRENAR_LOCUS2487</name>
</gene>
<keyword evidence="2" id="KW-0521">NADP</keyword>
<evidence type="ECO:0000313" key="5">
    <source>
        <dbReference type="Proteomes" id="UP000290900"/>
    </source>
</evidence>
<evidence type="ECO:0000256" key="2">
    <source>
        <dbReference type="ARBA" id="ARBA00022857"/>
    </source>
</evidence>
<dbReference type="PROSITE" id="PS00061">
    <property type="entry name" value="ADH_SHORT"/>
    <property type="match status" value="1"/>
</dbReference>
<sequence length="271" mass="29609">MTDVPDFRFDGEVTVVTGACGGLAEALIQGLLAYGSDIALFDLNQAQLDKSIAQFEKYATQTLKLKKVPTLKGYICNVSDAAKVEEAFQKVHKDFGKYPLHLVNTAGYCENYPAEKYPAKNAAELIGVNLLGSLYVAQSWARPLIEHKIEGASAVMIGSMSGNIVNDPQPQICYNMSKAGVIHMVKTLASEWAKYKIRVNTLSPGYISGPLTAKVIEADPKMYDRWMSMVPMHRMSEPKEFTGTILYLLSNAASSYTTGANIIADGGYACW</sequence>
<evidence type="ECO:0000256" key="1">
    <source>
        <dbReference type="ARBA" id="ARBA00006484"/>
    </source>
</evidence>
<evidence type="ECO:0000313" key="4">
    <source>
        <dbReference type="EMBL" id="VEU21754.1"/>
    </source>
</evidence>
<dbReference type="SUPFAM" id="SSF51735">
    <property type="entry name" value="NAD(P)-binding Rossmann-fold domains"/>
    <property type="match status" value="1"/>
</dbReference>
<dbReference type="EMBL" id="CAACVR010000012">
    <property type="protein sequence ID" value="VEU21754.1"/>
    <property type="molecule type" value="Genomic_DNA"/>
</dbReference>
<dbReference type="PRINTS" id="PR00081">
    <property type="entry name" value="GDHRDH"/>
</dbReference>
<evidence type="ECO:0000256" key="3">
    <source>
        <dbReference type="ARBA" id="ARBA00023002"/>
    </source>
</evidence>
<dbReference type="AlphaFoldDB" id="A0A448YLD9"/>
<dbReference type="Pfam" id="PF13561">
    <property type="entry name" value="adh_short_C2"/>
    <property type="match status" value="1"/>
</dbReference>
<dbReference type="PANTHER" id="PTHR43008:SF14">
    <property type="entry name" value="DEHYDROGENASE ARBD, PUTATIVE-RELATED"/>
    <property type="match status" value="1"/>
</dbReference>
<dbReference type="PANTHER" id="PTHR43008">
    <property type="entry name" value="BENZIL REDUCTASE"/>
    <property type="match status" value="1"/>
</dbReference>
<dbReference type="GO" id="GO:0016616">
    <property type="term" value="F:oxidoreductase activity, acting on the CH-OH group of donors, NAD or NADP as acceptor"/>
    <property type="evidence" value="ECO:0007669"/>
    <property type="project" value="UniProtKB-ARBA"/>
</dbReference>
<accession>A0A448YLD9</accession>
<organism evidence="4 5">
    <name type="scientific">Brettanomyces naardenensis</name>
    <name type="common">Yeast</name>
    <dbReference type="NCBI Taxonomy" id="13370"/>
    <lineage>
        <taxon>Eukaryota</taxon>
        <taxon>Fungi</taxon>
        <taxon>Dikarya</taxon>
        <taxon>Ascomycota</taxon>
        <taxon>Saccharomycotina</taxon>
        <taxon>Pichiomycetes</taxon>
        <taxon>Pichiales</taxon>
        <taxon>Pichiaceae</taxon>
        <taxon>Brettanomyces</taxon>
    </lineage>
</organism>
<keyword evidence="5" id="KW-1185">Reference proteome</keyword>
<dbReference type="GO" id="GO:0050664">
    <property type="term" value="F:oxidoreductase activity, acting on NAD(P)H, oxygen as acceptor"/>
    <property type="evidence" value="ECO:0007669"/>
    <property type="project" value="TreeGrafter"/>
</dbReference>
<dbReference type="InParanoid" id="A0A448YLD9"/>
<dbReference type="InterPro" id="IPR036291">
    <property type="entry name" value="NAD(P)-bd_dom_sf"/>
</dbReference>